<name>A0AAP0JM11_9MAGN</name>
<dbReference type="GO" id="GO:0005506">
    <property type="term" value="F:iron ion binding"/>
    <property type="evidence" value="ECO:0007669"/>
    <property type="project" value="InterPro"/>
</dbReference>
<dbReference type="SUPFAM" id="SSF117916">
    <property type="entry name" value="Fe-S cluster assembly (FSCA) domain-like"/>
    <property type="match status" value="1"/>
</dbReference>
<accession>A0AAP0JM11</accession>
<dbReference type="EMBL" id="JBBNAF010000006">
    <property type="protein sequence ID" value="KAK9135991.1"/>
    <property type="molecule type" value="Genomic_DNA"/>
</dbReference>
<dbReference type="Pfam" id="PF01106">
    <property type="entry name" value="NifU"/>
    <property type="match status" value="1"/>
</dbReference>
<dbReference type="AlphaFoldDB" id="A0AAP0JM11"/>
<protein>
    <recommendedName>
        <fullName evidence="3">NIF system FeS cluster assembly NifU C-terminal domain-containing protein</fullName>
    </recommendedName>
</protein>
<feature type="domain" description="NIF system FeS cluster assembly NifU C-terminal" evidence="3">
    <location>
        <begin position="41"/>
        <end position="66"/>
    </location>
</feature>
<dbReference type="Gene3D" id="3.30.300.130">
    <property type="entry name" value="Fe-S cluster assembly (FSCA)"/>
    <property type="match status" value="1"/>
</dbReference>
<comment type="similarity">
    <text evidence="1">Belongs to the NifU family.</text>
</comment>
<comment type="caution">
    <text evidence="4">The sequence shown here is derived from an EMBL/GenBank/DDBJ whole genome shotgun (WGS) entry which is preliminary data.</text>
</comment>
<evidence type="ECO:0000259" key="3">
    <source>
        <dbReference type="Pfam" id="PF01106"/>
    </source>
</evidence>
<feature type="chain" id="PRO_5042956113" description="NIF system FeS cluster assembly NifU C-terminal domain-containing protein" evidence="2">
    <location>
        <begin position="25"/>
        <end position="72"/>
    </location>
</feature>
<dbReference type="GO" id="GO:0051536">
    <property type="term" value="F:iron-sulfur cluster binding"/>
    <property type="evidence" value="ECO:0007669"/>
    <property type="project" value="InterPro"/>
</dbReference>
<organism evidence="4 5">
    <name type="scientific">Stephania yunnanensis</name>
    <dbReference type="NCBI Taxonomy" id="152371"/>
    <lineage>
        <taxon>Eukaryota</taxon>
        <taxon>Viridiplantae</taxon>
        <taxon>Streptophyta</taxon>
        <taxon>Embryophyta</taxon>
        <taxon>Tracheophyta</taxon>
        <taxon>Spermatophyta</taxon>
        <taxon>Magnoliopsida</taxon>
        <taxon>Ranunculales</taxon>
        <taxon>Menispermaceae</taxon>
        <taxon>Menispermoideae</taxon>
        <taxon>Cissampelideae</taxon>
        <taxon>Stephania</taxon>
    </lineage>
</organism>
<evidence type="ECO:0000256" key="1">
    <source>
        <dbReference type="ARBA" id="ARBA00006420"/>
    </source>
</evidence>
<evidence type="ECO:0000313" key="5">
    <source>
        <dbReference type="Proteomes" id="UP001420932"/>
    </source>
</evidence>
<dbReference type="InterPro" id="IPR001075">
    <property type="entry name" value="NIF_FeS_clus_asmbl_NifU_C"/>
</dbReference>
<evidence type="ECO:0000256" key="2">
    <source>
        <dbReference type="SAM" id="SignalP"/>
    </source>
</evidence>
<gene>
    <name evidence="4" type="ORF">Syun_015321</name>
</gene>
<keyword evidence="2" id="KW-0732">Signal</keyword>
<proteinExistence type="inferred from homology"/>
<dbReference type="Proteomes" id="UP001420932">
    <property type="component" value="Unassembled WGS sequence"/>
</dbReference>
<dbReference type="GO" id="GO:0016226">
    <property type="term" value="P:iron-sulfur cluster assembly"/>
    <property type="evidence" value="ECO:0007669"/>
    <property type="project" value="InterPro"/>
</dbReference>
<dbReference type="InterPro" id="IPR034904">
    <property type="entry name" value="FSCA_dom_sf"/>
</dbReference>
<feature type="signal peptide" evidence="2">
    <location>
        <begin position="1"/>
        <end position="24"/>
    </location>
</feature>
<sequence>MGLDMFIELFVCLFVCLCFGVCGGEGVVKPSCALPLTEENVEKVLDEVRPSLMADGGNVALHEIDGLVCYYL</sequence>
<reference evidence="4 5" key="1">
    <citation type="submission" date="2024-01" db="EMBL/GenBank/DDBJ databases">
        <title>Genome assemblies of Stephania.</title>
        <authorList>
            <person name="Yang L."/>
        </authorList>
    </citation>
    <scope>NUCLEOTIDE SEQUENCE [LARGE SCALE GENOMIC DNA]</scope>
    <source>
        <strain evidence="4">YNDBR</strain>
        <tissue evidence="4">Leaf</tissue>
    </source>
</reference>
<dbReference type="GO" id="GO:0005198">
    <property type="term" value="F:structural molecule activity"/>
    <property type="evidence" value="ECO:0007669"/>
    <property type="project" value="UniProtKB-ARBA"/>
</dbReference>
<evidence type="ECO:0000313" key="4">
    <source>
        <dbReference type="EMBL" id="KAK9135991.1"/>
    </source>
</evidence>
<keyword evidence="5" id="KW-1185">Reference proteome</keyword>